<accession>A0A4V2NWE6</accession>
<keyword evidence="3" id="KW-1185">Reference proteome</keyword>
<name>A0A4V2NWE6_9PROT</name>
<gene>
    <name evidence="2" type="ORF">EZJ19_04115</name>
</gene>
<dbReference type="InterPro" id="IPR011604">
    <property type="entry name" value="PDDEXK-like_dom_sf"/>
</dbReference>
<protein>
    <submittedName>
        <fullName evidence="2">PD-(D/E)XK nuclease family protein</fullName>
    </submittedName>
</protein>
<dbReference type="AlphaFoldDB" id="A0A4V2NWE6"/>
<evidence type="ECO:0000313" key="3">
    <source>
        <dbReference type="Proteomes" id="UP000295443"/>
    </source>
</evidence>
<evidence type="ECO:0000313" key="2">
    <source>
        <dbReference type="EMBL" id="TCJ17142.1"/>
    </source>
</evidence>
<organism evidence="2 3">
    <name type="scientific">Parasulfuritortus cantonensis</name>
    <dbReference type="NCBI Taxonomy" id="2528202"/>
    <lineage>
        <taxon>Bacteria</taxon>
        <taxon>Pseudomonadati</taxon>
        <taxon>Pseudomonadota</taxon>
        <taxon>Betaproteobacteria</taxon>
        <taxon>Nitrosomonadales</taxon>
        <taxon>Thiobacillaceae</taxon>
        <taxon>Parasulfuritortus</taxon>
    </lineage>
</organism>
<dbReference type="OrthoDB" id="9761147at2"/>
<proteinExistence type="predicted"/>
<dbReference type="Proteomes" id="UP000295443">
    <property type="component" value="Unassembled WGS sequence"/>
</dbReference>
<dbReference type="InterPro" id="IPR038726">
    <property type="entry name" value="PDDEXK_AddAB-type"/>
</dbReference>
<dbReference type="EMBL" id="SJZB01000014">
    <property type="protein sequence ID" value="TCJ17142.1"/>
    <property type="molecule type" value="Genomic_DNA"/>
</dbReference>
<dbReference type="Pfam" id="PF12705">
    <property type="entry name" value="PDDEXK_1"/>
    <property type="match status" value="1"/>
</dbReference>
<evidence type="ECO:0000259" key="1">
    <source>
        <dbReference type="Pfam" id="PF12705"/>
    </source>
</evidence>
<comment type="caution">
    <text evidence="2">The sequence shown here is derived from an EMBL/GenBank/DDBJ whole genome shotgun (WGS) entry which is preliminary data.</text>
</comment>
<reference evidence="2 3" key="1">
    <citation type="submission" date="2019-03" db="EMBL/GenBank/DDBJ databases">
        <title>Genome sequence of Thiobacillaceae bacterium LSR1, a sulfur-oxidizing bacterium isolated from freshwater sediment.</title>
        <authorList>
            <person name="Li S."/>
        </authorList>
    </citation>
    <scope>NUCLEOTIDE SEQUENCE [LARGE SCALE GENOMIC DNA]</scope>
    <source>
        <strain evidence="2 3">LSR1</strain>
    </source>
</reference>
<sequence>MRQQLGLPGERQRHAEVLADLIDVLARSGRALVTWQAWRTAEPNAGSPWLERLTVFHRLAYGDDLVRRAGPVPVAPAGPPAPTPAAPRLAGAPKRLSASAWQAMVDCPYRFFARHGLGLGEAEEVAEGMEKADYGERVHEILRRFHADHPVLSASPREVLLADLEATTEAAFRGRERDDYLALAWRQRWLGHLPAYLDWALAREASGRRWRESETRFEKEWPLPGGGAVTLYGRLDRIDDGPAGPELLDYKTQNRSVLRSRLKVAGEDVQLPFYGLLAGAAEAGLVALDDDRVELVALPRPLAEASAEEGARLAATLAALAAGAPLPAHGAPETCRRCEMRGLCRRP</sequence>
<dbReference type="Gene3D" id="3.90.320.10">
    <property type="match status" value="1"/>
</dbReference>
<feature type="domain" description="PD-(D/E)XK endonuclease-like" evidence="1">
    <location>
        <begin position="95"/>
        <end position="345"/>
    </location>
</feature>